<feature type="binding site" evidence="21">
    <location>
        <position position="836"/>
    </location>
    <ligand>
        <name>ATP</name>
        <dbReference type="ChEBI" id="CHEBI:30616"/>
    </ligand>
</feature>
<dbReference type="SUPFAM" id="SSF56112">
    <property type="entry name" value="Protein kinase-like (PK-like)"/>
    <property type="match status" value="1"/>
</dbReference>
<evidence type="ECO:0000256" key="17">
    <source>
        <dbReference type="ARBA" id="ARBA00023170"/>
    </source>
</evidence>
<dbReference type="Gene3D" id="1.10.510.10">
    <property type="entry name" value="Transferase(Phosphotransferase) domain 1"/>
    <property type="match status" value="1"/>
</dbReference>
<evidence type="ECO:0000313" key="25">
    <source>
        <dbReference type="EMBL" id="GMN54227.1"/>
    </source>
</evidence>
<dbReference type="FunFam" id="3.80.10.10:FF:000691">
    <property type="entry name" value="Putative LRR receptor-like serine/threonine-protein kinase"/>
    <property type="match status" value="1"/>
</dbReference>
<evidence type="ECO:0000256" key="19">
    <source>
        <dbReference type="ARBA" id="ARBA00047899"/>
    </source>
</evidence>
<evidence type="ECO:0000256" key="10">
    <source>
        <dbReference type="ARBA" id="ARBA00022729"/>
    </source>
</evidence>
<dbReference type="PROSITE" id="PS50011">
    <property type="entry name" value="PROTEIN_KINASE_DOM"/>
    <property type="match status" value="1"/>
</dbReference>
<evidence type="ECO:0000313" key="26">
    <source>
        <dbReference type="Proteomes" id="UP001187192"/>
    </source>
</evidence>
<keyword evidence="26" id="KW-1185">Reference proteome</keyword>
<feature type="signal peptide" evidence="23">
    <location>
        <begin position="1"/>
        <end position="31"/>
    </location>
</feature>
<keyword evidence="10 23" id="KW-0732">Signal</keyword>
<evidence type="ECO:0000256" key="6">
    <source>
        <dbReference type="ARBA" id="ARBA00022553"/>
    </source>
</evidence>
<dbReference type="EMBL" id="BTGU01000050">
    <property type="protein sequence ID" value="GMN54227.1"/>
    <property type="molecule type" value="Genomic_DNA"/>
</dbReference>
<reference evidence="25" key="1">
    <citation type="submission" date="2023-07" db="EMBL/GenBank/DDBJ databases">
        <title>draft genome sequence of fig (Ficus carica).</title>
        <authorList>
            <person name="Takahashi T."/>
            <person name="Nishimura K."/>
        </authorList>
    </citation>
    <scope>NUCLEOTIDE SEQUENCE</scope>
</reference>
<dbReference type="PANTHER" id="PTHR27000">
    <property type="entry name" value="LEUCINE-RICH REPEAT RECEPTOR-LIKE PROTEIN KINASE FAMILY PROTEIN-RELATED"/>
    <property type="match status" value="1"/>
</dbReference>
<evidence type="ECO:0000256" key="22">
    <source>
        <dbReference type="SAM" id="Phobius"/>
    </source>
</evidence>
<comment type="caution">
    <text evidence="25">The sequence shown here is derived from an EMBL/GenBank/DDBJ whole genome shotgun (WGS) entry which is preliminary data.</text>
</comment>
<evidence type="ECO:0000256" key="16">
    <source>
        <dbReference type="ARBA" id="ARBA00023136"/>
    </source>
</evidence>
<keyword evidence="13" id="KW-0418">Kinase</keyword>
<evidence type="ECO:0000256" key="21">
    <source>
        <dbReference type="PROSITE-ProRule" id="PRU10141"/>
    </source>
</evidence>
<evidence type="ECO:0000256" key="8">
    <source>
        <dbReference type="ARBA" id="ARBA00022679"/>
    </source>
</evidence>
<dbReference type="FunFam" id="1.10.510.10:FF:000309">
    <property type="entry name" value="Leucine-rich repeat receptor-like protein kinase"/>
    <property type="match status" value="1"/>
</dbReference>
<dbReference type="Pfam" id="PF13516">
    <property type="entry name" value="LRR_6"/>
    <property type="match status" value="1"/>
</dbReference>
<name>A0AA88AJF1_FICCA</name>
<feature type="domain" description="Protein kinase" evidence="24">
    <location>
        <begin position="807"/>
        <end position="1087"/>
    </location>
</feature>
<dbReference type="Pfam" id="PF13855">
    <property type="entry name" value="LRR_8"/>
    <property type="match status" value="3"/>
</dbReference>
<dbReference type="EC" id="2.7.11.1" evidence="4"/>
<dbReference type="SUPFAM" id="SSF52047">
    <property type="entry name" value="RNI-like"/>
    <property type="match status" value="1"/>
</dbReference>
<dbReference type="Proteomes" id="UP001187192">
    <property type="component" value="Unassembled WGS sequence"/>
</dbReference>
<keyword evidence="17" id="KW-0675">Receptor</keyword>
<keyword evidence="9 22" id="KW-0812">Transmembrane</keyword>
<evidence type="ECO:0000256" key="14">
    <source>
        <dbReference type="ARBA" id="ARBA00022840"/>
    </source>
</evidence>
<evidence type="ECO:0000256" key="15">
    <source>
        <dbReference type="ARBA" id="ARBA00022989"/>
    </source>
</evidence>
<comment type="catalytic activity">
    <reaction evidence="19">
        <text>L-threonyl-[protein] + ATP = O-phospho-L-threonyl-[protein] + ADP + H(+)</text>
        <dbReference type="Rhea" id="RHEA:46608"/>
        <dbReference type="Rhea" id="RHEA-COMP:11060"/>
        <dbReference type="Rhea" id="RHEA-COMP:11605"/>
        <dbReference type="ChEBI" id="CHEBI:15378"/>
        <dbReference type="ChEBI" id="CHEBI:30013"/>
        <dbReference type="ChEBI" id="CHEBI:30616"/>
        <dbReference type="ChEBI" id="CHEBI:61977"/>
        <dbReference type="ChEBI" id="CHEBI:456216"/>
        <dbReference type="EC" id="2.7.11.1"/>
    </reaction>
</comment>
<evidence type="ECO:0000256" key="9">
    <source>
        <dbReference type="ARBA" id="ARBA00022692"/>
    </source>
</evidence>
<dbReference type="FunFam" id="3.80.10.10:FF:000041">
    <property type="entry name" value="LRR receptor-like serine/threonine-protein kinase ERECTA"/>
    <property type="match status" value="1"/>
</dbReference>
<dbReference type="Pfam" id="PF00069">
    <property type="entry name" value="Pkinase"/>
    <property type="match status" value="1"/>
</dbReference>
<evidence type="ECO:0000256" key="3">
    <source>
        <dbReference type="ARBA" id="ARBA00008684"/>
    </source>
</evidence>
<evidence type="ECO:0000256" key="18">
    <source>
        <dbReference type="ARBA" id="ARBA00023180"/>
    </source>
</evidence>
<keyword evidence="11" id="KW-0677">Repeat</keyword>
<dbReference type="CDD" id="cd14066">
    <property type="entry name" value="STKc_IRAK"/>
    <property type="match status" value="1"/>
</dbReference>
<feature type="chain" id="PRO_5041701048" description="non-specific serine/threonine protein kinase" evidence="23">
    <location>
        <begin position="32"/>
        <end position="1104"/>
    </location>
</feature>
<dbReference type="GO" id="GO:0005524">
    <property type="term" value="F:ATP binding"/>
    <property type="evidence" value="ECO:0007669"/>
    <property type="project" value="UniProtKB-UniRule"/>
</dbReference>
<dbReference type="SUPFAM" id="SSF52058">
    <property type="entry name" value="L domain-like"/>
    <property type="match status" value="2"/>
</dbReference>
<keyword evidence="6" id="KW-0597">Phosphoprotein</keyword>
<accession>A0AA88AJF1</accession>
<evidence type="ECO:0000256" key="5">
    <source>
        <dbReference type="ARBA" id="ARBA00022527"/>
    </source>
</evidence>
<dbReference type="SMART" id="SM00369">
    <property type="entry name" value="LRR_TYP"/>
    <property type="match status" value="6"/>
</dbReference>
<feature type="transmembrane region" description="Helical" evidence="22">
    <location>
        <begin position="726"/>
        <end position="750"/>
    </location>
</feature>
<dbReference type="InterPro" id="IPR013210">
    <property type="entry name" value="LRR_N_plant-typ"/>
</dbReference>
<keyword evidence="15 22" id="KW-1133">Transmembrane helix</keyword>
<evidence type="ECO:0000256" key="7">
    <source>
        <dbReference type="ARBA" id="ARBA00022614"/>
    </source>
</evidence>
<dbReference type="Gene3D" id="3.80.10.10">
    <property type="entry name" value="Ribonuclease Inhibitor"/>
    <property type="match status" value="5"/>
</dbReference>
<dbReference type="InterPro" id="IPR032675">
    <property type="entry name" value="LRR_dom_sf"/>
</dbReference>
<dbReference type="PROSITE" id="PS00107">
    <property type="entry name" value="PROTEIN_KINASE_ATP"/>
    <property type="match status" value="1"/>
</dbReference>
<comment type="similarity">
    <text evidence="3">Belongs to the protein kinase superfamily. Ser/Thr protein kinase family.</text>
</comment>
<dbReference type="Pfam" id="PF08263">
    <property type="entry name" value="LRRNT_2"/>
    <property type="match status" value="1"/>
</dbReference>
<comment type="subcellular location">
    <subcellularLocation>
        <location evidence="1">Cell membrane</location>
        <topology evidence="1">Single-pass membrane protein</topology>
    </subcellularLocation>
    <subcellularLocation>
        <location evidence="2">Membrane</location>
        <topology evidence="2">Single-pass type I membrane protein</topology>
    </subcellularLocation>
</comment>
<dbReference type="AlphaFoldDB" id="A0AA88AJF1"/>
<evidence type="ECO:0000256" key="12">
    <source>
        <dbReference type="ARBA" id="ARBA00022741"/>
    </source>
</evidence>
<dbReference type="FunFam" id="3.30.200.20:FF:000309">
    <property type="entry name" value="Leucine-rich repeat receptor protein kinase MSP1"/>
    <property type="match status" value="1"/>
</dbReference>
<evidence type="ECO:0000256" key="2">
    <source>
        <dbReference type="ARBA" id="ARBA00004479"/>
    </source>
</evidence>
<evidence type="ECO:0000256" key="11">
    <source>
        <dbReference type="ARBA" id="ARBA00022737"/>
    </source>
</evidence>
<dbReference type="PANTHER" id="PTHR27000:SF54">
    <property type="entry name" value="OS07G0597200 PROTEIN"/>
    <property type="match status" value="1"/>
</dbReference>
<dbReference type="SMART" id="SM00220">
    <property type="entry name" value="S_TKc"/>
    <property type="match status" value="1"/>
</dbReference>
<dbReference type="PROSITE" id="PS00108">
    <property type="entry name" value="PROTEIN_KINASE_ST"/>
    <property type="match status" value="1"/>
</dbReference>
<comment type="catalytic activity">
    <reaction evidence="20">
        <text>L-seryl-[protein] + ATP = O-phospho-L-seryl-[protein] + ADP + H(+)</text>
        <dbReference type="Rhea" id="RHEA:17989"/>
        <dbReference type="Rhea" id="RHEA-COMP:9863"/>
        <dbReference type="Rhea" id="RHEA-COMP:11604"/>
        <dbReference type="ChEBI" id="CHEBI:15378"/>
        <dbReference type="ChEBI" id="CHEBI:29999"/>
        <dbReference type="ChEBI" id="CHEBI:30616"/>
        <dbReference type="ChEBI" id="CHEBI:83421"/>
        <dbReference type="ChEBI" id="CHEBI:456216"/>
        <dbReference type="EC" id="2.7.11.1"/>
    </reaction>
</comment>
<keyword evidence="18" id="KW-0325">Glycoprotein</keyword>
<dbReference type="InterPro" id="IPR001611">
    <property type="entry name" value="Leu-rich_rpt"/>
</dbReference>
<keyword evidence="7" id="KW-0433">Leucine-rich repeat</keyword>
<evidence type="ECO:0000256" key="20">
    <source>
        <dbReference type="ARBA" id="ARBA00048679"/>
    </source>
</evidence>
<dbReference type="InterPro" id="IPR017441">
    <property type="entry name" value="Protein_kinase_ATP_BS"/>
</dbReference>
<evidence type="ECO:0000259" key="24">
    <source>
        <dbReference type="PROSITE" id="PS50011"/>
    </source>
</evidence>
<dbReference type="InterPro" id="IPR008271">
    <property type="entry name" value="Ser/Thr_kinase_AS"/>
</dbReference>
<keyword evidence="16 22" id="KW-0472">Membrane</keyword>
<sequence length="1104" mass="121195">MPNEKSSGSLLMVVLFFFLFFFSVLITGTVSTGDSIETDREVLIELKEFLQKNNQVNQGRYSEWNLQTSNPCQWPGINCSENNRVTGIALRESSITGPIFTNFSSLTALTHLDLSTNTLGGAIPDDLRRSRSLKHLNLSHNILDCELNLTGLDQLEVLDLSLNRIHGEIQSSFPSICGNLVVANLSSNNFTGGIDKSFDECLNLKYLDLSSNNFSGRLWEGFSRLVEFYVSDNFLTGNLSSSIFAPNCSLQALDLSTNELSGHVPGEISNCQSLVILYLSGNNFTGQIPSEIGNISSLEGLFLGDNKFSRDIPATLLNLNRLAFLDLSKNGFGDDIQPIFGNFTQVKFLVLHTNSYTGGIESSRILKLPNVSRLDLTFNDFSGPLPVEISEMPSLELLFLAHNQFNGTIPPEFGNASKLQALDLSFNKLTGSIPATFGKLDSLLWLMLANNSLTGQIPKELGNCTSLLWLNLANNNLSGNLPAEMTNIGSDPTPTFELNKRKTDRIIAGSGECLAMRRWIPADYPPFSFVYTILTRKSCRSIWDRLLKGVGLFPVCVEGSAVRTLQVSGYVQLSGNQLTGEVSPDFGKMQNFTMLHLGFNQFNGKLPKEIGNMALVVLNISVNNFSGEIPTEIGKLDCLQNLDLSYNNFSGNFPTSLSNLTELNKFNISYNPLLSGTVPAARQFATFDKDSYLGNPHLKLPSFLGNSDSPPTPEGNSKGPRKLHPFLVFLVLVFSLLICGVLLLIVCAMFKGPVEPEGYLLPDTKYRHDLASSSSFSSPWLSDTVKVIRLDKTAFTHADILKATGNFSEGRIIGKGGYGTVYRGVLPDGRDVAVKKLQREGTEGEKEFRSEMEVLSGNGFGWPHPNLVTLYGWCLDGMEKILVYEYMEGGSLEDLIPDRTRLPWKRRLDVAIDVAKALVFLHHECYPAIVHRDVKASNVLLDKNGKARVTDFGLARFVDAGDSHVSTMVAGTIGYVAPEYGQTWQATPKGDVYSYGILAMELATGRRALDGGEECLVEWARRVVWSGRGGFNRAVIPVSVMGSGMFLLEGAEDMCELLRIGIKCAAETPNARPNMKEVLGMLVKIVYKEGQGDFNSSDGSPPSL</sequence>
<dbReference type="InterPro" id="IPR011009">
    <property type="entry name" value="Kinase-like_dom_sf"/>
</dbReference>
<keyword evidence="12 21" id="KW-0547">Nucleotide-binding</keyword>
<dbReference type="Pfam" id="PF00560">
    <property type="entry name" value="LRR_1"/>
    <property type="match status" value="3"/>
</dbReference>
<dbReference type="GO" id="GO:0004674">
    <property type="term" value="F:protein serine/threonine kinase activity"/>
    <property type="evidence" value="ECO:0007669"/>
    <property type="project" value="UniProtKB-KW"/>
</dbReference>
<evidence type="ECO:0000256" key="23">
    <source>
        <dbReference type="SAM" id="SignalP"/>
    </source>
</evidence>
<keyword evidence="8" id="KW-0808">Transferase</keyword>
<organism evidence="25 26">
    <name type="scientific">Ficus carica</name>
    <name type="common">Common fig</name>
    <dbReference type="NCBI Taxonomy" id="3494"/>
    <lineage>
        <taxon>Eukaryota</taxon>
        <taxon>Viridiplantae</taxon>
        <taxon>Streptophyta</taxon>
        <taxon>Embryophyta</taxon>
        <taxon>Tracheophyta</taxon>
        <taxon>Spermatophyta</taxon>
        <taxon>Magnoliopsida</taxon>
        <taxon>eudicotyledons</taxon>
        <taxon>Gunneridae</taxon>
        <taxon>Pentapetalae</taxon>
        <taxon>rosids</taxon>
        <taxon>fabids</taxon>
        <taxon>Rosales</taxon>
        <taxon>Moraceae</taxon>
        <taxon>Ficeae</taxon>
        <taxon>Ficus</taxon>
    </lineage>
</organism>
<dbReference type="PROSITE" id="PS51450">
    <property type="entry name" value="LRR"/>
    <property type="match status" value="1"/>
</dbReference>
<dbReference type="Gene3D" id="3.30.200.20">
    <property type="entry name" value="Phosphorylase Kinase, domain 1"/>
    <property type="match status" value="1"/>
</dbReference>
<dbReference type="InterPro" id="IPR003591">
    <property type="entry name" value="Leu-rich_rpt_typical-subtyp"/>
</dbReference>
<gene>
    <name evidence="25" type="ORF">TIFTF001_023356</name>
</gene>
<proteinExistence type="inferred from homology"/>
<dbReference type="InterPro" id="IPR000719">
    <property type="entry name" value="Prot_kinase_dom"/>
</dbReference>
<evidence type="ECO:0000256" key="13">
    <source>
        <dbReference type="ARBA" id="ARBA00022777"/>
    </source>
</evidence>
<dbReference type="GO" id="GO:0005886">
    <property type="term" value="C:plasma membrane"/>
    <property type="evidence" value="ECO:0007669"/>
    <property type="project" value="UniProtKB-SubCell"/>
</dbReference>
<protein>
    <recommendedName>
        <fullName evidence="4">non-specific serine/threonine protein kinase</fullName>
        <ecNumber evidence="4">2.7.11.1</ecNumber>
    </recommendedName>
</protein>
<evidence type="ECO:0000256" key="1">
    <source>
        <dbReference type="ARBA" id="ARBA00004162"/>
    </source>
</evidence>
<evidence type="ECO:0000256" key="4">
    <source>
        <dbReference type="ARBA" id="ARBA00012513"/>
    </source>
</evidence>
<keyword evidence="14 21" id="KW-0067">ATP-binding</keyword>
<keyword evidence="5" id="KW-0723">Serine/threonine-protein kinase</keyword>